<dbReference type="SUPFAM" id="SSF82895">
    <property type="entry name" value="TSP-1 type 1 repeat"/>
    <property type="match status" value="4"/>
</dbReference>
<keyword evidence="3" id="KW-0597">Phosphoprotein</keyword>
<evidence type="ECO:0000256" key="15">
    <source>
        <dbReference type="SAM" id="Phobius"/>
    </source>
</evidence>
<dbReference type="InterPro" id="IPR043838">
    <property type="entry name" value="AGRB_N"/>
</dbReference>
<evidence type="ECO:0000256" key="3">
    <source>
        <dbReference type="ARBA" id="ARBA00022553"/>
    </source>
</evidence>
<gene>
    <name evidence="20" type="primary">ADGRB1</name>
    <name evidence="20" type="synonym">adgrb1a</name>
</gene>
<feature type="domain" description="GAIN-B" evidence="17">
    <location>
        <begin position="627"/>
        <end position="776"/>
    </location>
</feature>
<keyword evidence="2" id="KW-1003">Cell membrane</keyword>
<dbReference type="InterPro" id="IPR036445">
    <property type="entry name" value="GPCR_2_extracell_dom_sf"/>
</dbReference>
<dbReference type="GO" id="GO:0014069">
    <property type="term" value="C:postsynaptic density"/>
    <property type="evidence" value="ECO:0007669"/>
    <property type="project" value="TreeGrafter"/>
</dbReference>
<dbReference type="GeneTree" id="ENSGT00940000157432"/>
<dbReference type="Pfam" id="PF16489">
    <property type="entry name" value="GAIN"/>
    <property type="match status" value="1"/>
</dbReference>
<dbReference type="SMART" id="SM00303">
    <property type="entry name" value="GPS"/>
    <property type="match status" value="1"/>
</dbReference>
<feature type="region of interest" description="Disordered" evidence="14">
    <location>
        <begin position="1203"/>
        <end position="1224"/>
    </location>
</feature>
<dbReference type="Gene3D" id="1.20.1070.10">
    <property type="entry name" value="Rhodopsin 7-helix transmembrane proteins"/>
    <property type="match status" value="1"/>
</dbReference>
<dbReference type="FunFam" id="4.10.1240.10:FF:000002">
    <property type="entry name" value="Adhesion G protein-coupled receptor B2"/>
    <property type="match status" value="1"/>
</dbReference>
<evidence type="ECO:0000256" key="7">
    <source>
        <dbReference type="ARBA" id="ARBA00022989"/>
    </source>
</evidence>
<evidence type="ECO:0000259" key="19">
    <source>
        <dbReference type="PROSITE" id="PS50261"/>
    </source>
</evidence>
<reference evidence="21" key="1">
    <citation type="submission" date="2015-09" db="EMBL/GenBank/DDBJ databases">
        <authorList>
            <person name="Sai Rama Sridatta P."/>
        </authorList>
    </citation>
    <scope>NUCLEOTIDE SEQUENCE [LARGE SCALE GENOMIC DNA]</scope>
</reference>
<dbReference type="GO" id="GO:0007189">
    <property type="term" value="P:adenylate cyclase-activating G protein-coupled receptor signaling pathway"/>
    <property type="evidence" value="ECO:0007669"/>
    <property type="project" value="TreeGrafter"/>
</dbReference>
<protein>
    <submittedName>
        <fullName evidence="20">Adhesion G protein-coupled receptor B1</fullName>
    </submittedName>
</protein>
<dbReference type="FunFam" id="2.20.100.10:FF:000004">
    <property type="entry name" value="Adhesion G protein-coupled receptor B2"/>
    <property type="match status" value="2"/>
</dbReference>
<feature type="transmembrane region" description="Helical" evidence="15">
    <location>
        <begin position="1002"/>
        <end position="1023"/>
    </location>
</feature>
<keyword evidence="21" id="KW-1185">Reference proteome</keyword>
<evidence type="ECO:0000256" key="4">
    <source>
        <dbReference type="ARBA" id="ARBA00022692"/>
    </source>
</evidence>
<dbReference type="GO" id="GO:0007166">
    <property type="term" value="P:cell surface receptor signaling pathway"/>
    <property type="evidence" value="ECO:0007669"/>
    <property type="project" value="InterPro"/>
</dbReference>
<dbReference type="SMART" id="SM00008">
    <property type="entry name" value="HormR"/>
    <property type="match status" value="1"/>
</dbReference>
<keyword evidence="8" id="KW-0297">G-protein coupled receptor</keyword>
<feature type="transmembrane region" description="Helical" evidence="15">
    <location>
        <begin position="885"/>
        <end position="904"/>
    </location>
</feature>
<dbReference type="PROSITE" id="PS50221">
    <property type="entry name" value="GAIN_B"/>
    <property type="match status" value="1"/>
</dbReference>
<dbReference type="PROSITE" id="PS50261">
    <property type="entry name" value="G_PROTEIN_RECEP_F2_4"/>
    <property type="match status" value="1"/>
</dbReference>
<dbReference type="InterPro" id="IPR046338">
    <property type="entry name" value="GAIN_dom_sf"/>
</dbReference>
<reference evidence="20" key="3">
    <citation type="submission" date="2025-09" db="UniProtKB">
        <authorList>
            <consortium name="Ensembl"/>
        </authorList>
    </citation>
    <scope>IDENTIFICATION</scope>
</reference>
<evidence type="ECO:0000256" key="10">
    <source>
        <dbReference type="ARBA" id="ARBA00023157"/>
    </source>
</evidence>
<dbReference type="PRINTS" id="PR01705">
    <property type="entry name" value="TSP1REPEAT"/>
</dbReference>
<dbReference type="InterPro" id="IPR017981">
    <property type="entry name" value="GPCR_2-like_7TM"/>
</dbReference>
<feature type="chain" id="PRO_5021258930" evidence="16">
    <location>
        <begin position="33"/>
        <end position="1428"/>
    </location>
</feature>
<feature type="transmembrane region" description="Helical" evidence="15">
    <location>
        <begin position="846"/>
        <end position="864"/>
    </location>
</feature>
<feature type="domain" description="G-protein coupled receptors family 2 profile 2" evidence="19">
    <location>
        <begin position="780"/>
        <end position="1054"/>
    </location>
</feature>
<dbReference type="InterPro" id="IPR000832">
    <property type="entry name" value="GPCR_2_secretin-like"/>
</dbReference>
<dbReference type="GO" id="GO:0004930">
    <property type="term" value="F:G protein-coupled receptor activity"/>
    <property type="evidence" value="ECO:0007669"/>
    <property type="project" value="UniProtKB-KW"/>
</dbReference>
<dbReference type="FunFam" id="2.20.100.10:FF:000003">
    <property type="entry name" value="Adhesion G protein-coupled receptor B2"/>
    <property type="match status" value="2"/>
</dbReference>
<dbReference type="Gene3D" id="4.10.1240.10">
    <property type="entry name" value="GPCR, family 2, extracellular hormone receptor domain"/>
    <property type="match status" value="1"/>
</dbReference>
<evidence type="ECO:0000256" key="14">
    <source>
        <dbReference type="SAM" id="MobiDB-lite"/>
    </source>
</evidence>
<evidence type="ECO:0000259" key="18">
    <source>
        <dbReference type="PROSITE" id="PS50227"/>
    </source>
</evidence>
<dbReference type="Pfam" id="PF02793">
    <property type="entry name" value="HRM"/>
    <property type="match status" value="1"/>
</dbReference>
<feature type="region of interest" description="Disordered" evidence="14">
    <location>
        <begin position="1121"/>
        <end position="1141"/>
    </location>
</feature>
<evidence type="ECO:0000256" key="9">
    <source>
        <dbReference type="ARBA" id="ARBA00023136"/>
    </source>
</evidence>
<dbReference type="PRINTS" id="PR00249">
    <property type="entry name" value="GPCRSECRETIN"/>
</dbReference>
<organism evidence="20 21">
    <name type="scientific">Lates calcarifer</name>
    <name type="common">Barramundi</name>
    <name type="synonym">Holocentrus calcarifer</name>
    <dbReference type="NCBI Taxonomy" id="8187"/>
    <lineage>
        <taxon>Eukaryota</taxon>
        <taxon>Metazoa</taxon>
        <taxon>Chordata</taxon>
        <taxon>Craniata</taxon>
        <taxon>Vertebrata</taxon>
        <taxon>Euteleostomi</taxon>
        <taxon>Actinopterygii</taxon>
        <taxon>Neopterygii</taxon>
        <taxon>Teleostei</taxon>
        <taxon>Neoteleostei</taxon>
        <taxon>Acanthomorphata</taxon>
        <taxon>Carangaria</taxon>
        <taxon>Carangaria incertae sedis</taxon>
        <taxon>Centropomidae</taxon>
        <taxon>Lates</taxon>
    </lineage>
</organism>
<dbReference type="Gene3D" id="2.60.220.50">
    <property type="match status" value="1"/>
</dbReference>
<evidence type="ECO:0000256" key="5">
    <source>
        <dbReference type="ARBA" id="ARBA00022729"/>
    </source>
</evidence>
<dbReference type="GO" id="GO:0016525">
    <property type="term" value="P:negative regulation of angiogenesis"/>
    <property type="evidence" value="ECO:0007669"/>
    <property type="project" value="InterPro"/>
</dbReference>
<name>A0A4W6ENJ3_LATCA</name>
<dbReference type="InterPro" id="IPR036383">
    <property type="entry name" value="TSP1_rpt_sf"/>
</dbReference>
<keyword evidence="4 15" id="KW-0812">Transmembrane</keyword>
<dbReference type="Pfam" id="PF00090">
    <property type="entry name" value="TSP_1"/>
    <property type="match status" value="4"/>
</dbReference>
<evidence type="ECO:0000256" key="1">
    <source>
        <dbReference type="ARBA" id="ARBA00004651"/>
    </source>
</evidence>
<dbReference type="PANTHER" id="PTHR12011:SF39">
    <property type="entry name" value="ADHESION G PROTEIN-COUPLED RECEPTOR B1"/>
    <property type="match status" value="1"/>
</dbReference>
<evidence type="ECO:0000256" key="12">
    <source>
        <dbReference type="ARBA" id="ARBA00023180"/>
    </source>
</evidence>
<dbReference type="InterPro" id="IPR057244">
    <property type="entry name" value="GAIN_B"/>
</dbReference>
<dbReference type="InterPro" id="IPR008077">
    <property type="entry name" value="GPCR_2_brain_angio_inhib"/>
</dbReference>
<evidence type="ECO:0000256" key="8">
    <source>
        <dbReference type="ARBA" id="ARBA00023040"/>
    </source>
</evidence>
<evidence type="ECO:0000256" key="6">
    <source>
        <dbReference type="ARBA" id="ARBA00022737"/>
    </source>
</evidence>
<evidence type="ECO:0000313" key="21">
    <source>
        <dbReference type="Proteomes" id="UP000314980"/>
    </source>
</evidence>
<dbReference type="InterPro" id="IPR000884">
    <property type="entry name" value="TSP1_rpt"/>
</dbReference>
<keyword evidence="11" id="KW-0675">Receptor</keyword>
<reference evidence="20" key="2">
    <citation type="submission" date="2025-08" db="UniProtKB">
        <authorList>
            <consortium name="Ensembl"/>
        </authorList>
    </citation>
    <scope>IDENTIFICATION</scope>
</reference>
<dbReference type="Proteomes" id="UP000314980">
    <property type="component" value="Unassembled WGS sequence"/>
</dbReference>
<evidence type="ECO:0000256" key="2">
    <source>
        <dbReference type="ARBA" id="ARBA00022475"/>
    </source>
</evidence>
<dbReference type="PROSITE" id="PS50092">
    <property type="entry name" value="TSP1"/>
    <property type="match status" value="4"/>
</dbReference>
<feature type="domain" description="G-protein coupled receptors family 2 profile 1" evidence="18">
    <location>
        <begin position="460"/>
        <end position="530"/>
    </location>
</feature>
<comment type="subcellular location">
    <subcellularLocation>
        <location evidence="1">Cell membrane</location>
        <topology evidence="1">Multi-pass membrane protein</topology>
    </subcellularLocation>
</comment>
<keyword evidence="6" id="KW-0677">Repeat</keyword>
<keyword evidence="9 15" id="KW-0472">Membrane</keyword>
<feature type="transmembrane region" description="Helical" evidence="15">
    <location>
        <begin position="924"/>
        <end position="947"/>
    </location>
</feature>
<dbReference type="Pfam" id="PF19188">
    <property type="entry name" value="AGRB_N"/>
    <property type="match status" value="1"/>
</dbReference>
<keyword evidence="10" id="KW-1015">Disulfide bond</keyword>
<dbReference type="Gene3D" id="1.25.40.610">
    <property type="match status" value="1"/>
</dbReference>
<dbReference type="Pfam" id="PF00002">
    <property type="entry name" value="7tm_2"/>
    <property type="match status" value="1"/>
</dbReference>
<evidence type="ECO:0000256" key="11">
    <source>
        <dbReference type="ARBA" id="ARBA00023170"/>
    </source>
</evidence>
<accession>A0A4W6ENJ3</accession>
<dbReference type="InterPro" id="IPR032471">
    <property type="entry name" value="AGRL2-4_GAIN_subdom_A"/>
</dbReference>
<keyword evidence="7 15" id="KW-1133">Transmembrane helix</keyword>
<dbReference type="PANTHER" id="PTHR12011">
    <property type="entry name" value="ADHESION G-PROTEIN COUPLED RECEPTOR"/>
    <property type="match status" value="1"/>
</dbReference>
<dbReference type="InterPro" id="IPR000203">
    <property type="entry name" value="GPS"/>
</dbReference>
<feature type="transmembrane region" description="Helical" evidence="15">
    <location>
        <begin position="782"/>
        <end position="803"/>
    </location>
</feature>
<dbReference type="InterPro" id="IPR001879">
    <property type="entry name" value="GPCR_2_extracellular_dom"/>
</dbReference>
<dbReference type="Gene3D" id="2.20.100.10">
    <property type="entry name" value="Thrombospondin type-1 (TSP1) repeat"/>
    <property type="match status" value="4"/>
</dbReference>
<keyword evidence="13" id="KW-0807">Transducer</keyword>
<dbReference type="GO" id="GO:0005886">
    <property type="term" value="C:plasma membrane"/>
    <property type="evidence" value="ECO:0007669"/>
    <property type="project" value="UniProtKB-SubCell"/>
</dbReference>
<dbReference type="GO" id="GO:0043652">
    <property type="term" value="P:engulfment of apoptotic cell"/>
    <property type="evidence" value="ECO:0007669"/>
    <property type="project" value="TreeGrafter"/>
</dbReference>
<feature type="signal peptide" evidence="16">
    <location>
        <begin position="1"/>
        <end position="32"/>
    </location>
</feature>
<dbReference type="Ensembl" id="ENSLCAT00010041704.1">
    <property type="protein sequence ID" value="ENSLCAP00010040732.1"/>
    <property type="gene ID" value="ENSLCAG00010018819.1"/>
</dbReference>
<feature type="transmembrane region" description="Helical" evidence="15">
    <location>
        <begin position="815"/>
        <end position="834"/>
    </location>
</feature>
<evidence type="ECO:0000256" key="13">
    <source>
        <dbReference type="ARBA" id="ARBA00023224"/>
    </source>
</evidence>
<dbReference type="SMART" id="SM00209">
    <property type="entry name" value="TSP1"/>
    <property type="match status" value="4"/>
</dbReference>
<dbReference type="Pfam" id="PF01825">
    <property type="entry name" value="GPS"/>
    <property type="match status" value="1"/>
</dbReference>
<keyword evidence="12" id="KW-0325">Glycoprotein</keyword>
<keyword evidence="5 16" id="KW-0732">Signal</keyword>
<dbReference type="PROSITE" id="PS50227">
    <property type="entry name" value="G_PROTEIN_RECEP_F2_3"/>
    <property type="match status" value="1"/>
</dbReference>
<evidence type="ECO:0000313" key="20">
    <source>
        <dbReference type="Ensembl" id="ENSLCAP00010040732.1"/>
    </source>
</evidence>
<evidence type="ECO:0000256" key="16">
    <source>
        <dbReference type="SAM" id="SignalP"/>
    </source>
</evidence>
<dbReference type="PRINTS" id="PR01694">
    <property type="entry name" value="BAIPRECURSOR"/>
</dbReference>
<proteinExistence type="predicted"/>
<evidence type="ECO:0000259" key="17">
    <source>
        <dbReference type="PROSITE" id="PS50221"/>
    </source>
</evidence>
<dbReference type="GO" id="GO:0030425">
    <property type="term" value="C:dendrite"/>
    <property type="evidence" value="ECO:0007669"/>
    <property type="project" value="TreeGrafter"/>
</dbReference>
<sequence>MASIVSGQTRWPFPVLLLYFSPLFLMEGWCHAAPSGPESDSCSTLVQSRFFGFFLSSSVFPTMPCSWTLQNPDPRRYTIFIKVTKPTEDCMPSQLRTFQYDSFLETTRTYLGMESFDEVVRLCDTSAPVAFLEAGKQFLQMRKGPPRVGSAITDGDGDFKTEYLVVGKRNPSMAACQMLCQWLEDCLASSTSNRPCGIMQTPCLCWEPPPQLSEGHSCYHNGVYLENCLPSVKESGKDAEINGELKSFYSGWSEWSAWSVCSATCGEGWQSRTRFCVSSSYSTQCSGPLREQRPCNNSAVCPVHGAWDEWSPWSLCSSTCGRGYRSRTRTCTPPQFGGDPCEGPEKQTKFCNIAVCPVDGVWNEWSSWSSCSASCSNGTMQRTRECNGPSYGGSECRGEWLETVDCFLGECPVDGKWQPWSLWSGCSKTCGGGSQQRNRICYGPFFGGQPCPGEREEVRRCNEKRCPEPHEICSEDNFSNVVWKMTPAGETAAVRCPPNAMGLILRRCTLDEEGIAYWENPTYMKCISNDYRSIQTLTREHLSKAQRGLVGDGVSEVMTKLRVTSSDGTSYSGDLLAIVDVLKNMTEIFRRAYYSPSSADMRNFVQSLSNLLMEENRERWEEAQLVSITLFIYFSITVLSIHKRPVVGHADISFPMKGWRGMVDWARSSEDRVTIPKNILVFGTPLVHLAGHSFMKMGLMLQNSTVLNSKILSVAIKPTPASLSAPVVVEFSHFSSLLGSWSARGCKTVLVDSFRTKCVCDRLSTFAILARLNPEMVSLPSVTLIVGCGVSSLTLLLLIIIYVSVWRYIRSERSVILINFCLSIISSNALILIGQTQTRNKVLCTLIAAFLHFFFLSSFCWVLTEAWQSYMAVTGRLRNRIIRKRFLCLGWGLPALVVAISVGFTKAKGYGTPSYCWLSLEGGLLYAFVGPAAAVVLVNMVIGILVFNKLVSKDGITDMKLKERAGQMTVPLYNMTLKCAKCGVISSADVSTTATSNAMASLWSSCVVLPLLALTWMSAVLAITDRRSALFQILFAVFDSLEGFVIVMVHCILRREVQEAVKCRVVDRQEDANGDSGGSFQNGHAQLMTDFEKDVDMACRSVQLFSSDGFSLPLLPPGTMKRSSLQGEEKASSGTLTLQKGSNFNTMPASMAKVHLQNVADYSSHTLTLRREKGTTKGISTELPGAKSIYICDGELFKQLDGELPRGNGEGSSSEAAGKGPGYVILPTNNTGTLKPAKGKEEQTAKYNISIEQLPQTRLIHLANTASGEPVPGFGLKTLPADQVSVSCSDRDSPAHNLQNMPRDSQVANSMCDGGDSGNSGVISKSETVSTLSMSSLERRKSRYAELDFEKIMHTRKRHQDMFQDLNRKIHSADKDRESPPVDAKAAKRWSVSSAKMSHLLCLTVPLLHMHNNCINPVKSGKKTELMH</sequence>